<dbReference type="PANTHER" id="PTHR30413:SF8">
    <property type="entry name" value="TRANSPORT PERMEASE PROTEIN"/>
    <property type="match status" value="1"/>
</dbReference>
<evidence type="ECO:0000256" key="6">
    <source>
        <dbReference type="ARBA" id="ARBA00022692"/>
    </source>
</evidence>
<feature type="transmembrane region" description="Helical" evidence="9">
    <location>
        <begin position="106"/>
        <end position="126"/>
    </location>
</feature>
<dbReference type="GO" id="GO:0005886">
    <property type="term" value="C:plasma membrane"/>
    <property type="evidence" value="ECO:0007669"/>
    <property type="project" value="UniProtKB-SubCell"/>
</dbReference>
<evidence type="ECO:0000256" key="7">
    <source>
        <dbReference type="ARBA" id="ARBA00022989"/>
    </source>
</evidence>
<dbReference type="PANTHER" id="PTHR30413">
    <property type="entry name" value="INNER MEMBRANE TRANSPORT PERMEASE"/>
    <property type="match status" value="1"/>
</dbReference>
<feature type="transmembrane region" description="Helical" evidence="9">
    <location>
        <begin position="222"/>
        <end position="243"/>
    </location>
</feature>
<keyword evidence="5" id="KW-0997">Cell inner membrane</keyword>
<dbReference type="InterPro" id="IPR047817">
    <property type="entry name" value="ABC2_TM_bact-type"/>
</dbReference>
<evidence type="ECO:0000256" key="3">
    <source>
        <dbReference type="ARBA" id="ARBA00022448"/>
    </source>
</evidence>
<gene>
    <name evidence="11" type="ORF">AB8B23_00290</name>
</gene>
<dbReference type="GO" id="GO:0015920">
    <property type="term" value="P:lipopolysaccharide transport"/>
    <property type="evidence" value="ECO:0007669"/>
    <property type="project" value="TreeGrafter"/>
</dbReference>
<dbReference type="GO" id="GO:0140359">
    <property type="term" value="F:ABC-type transporter activity"/>
    <property type="evidence" value="ECO:0007669"/>
    <property type="project" value="InterPro"/>
</dbReference>
<keyword evidence="7 9" id="KW-1133">Transmembrane helix</keyword>
<comment type="subcellular location">
    <subcellularLocation>
        <location evidence="1">Cell inner membrane</location>
        <topology evidence="1">Multi-pass membrane protein</topology>
    </subcellularLocation>
    <subcellularLocation>
        <location evidence="9">Cell membrane</location>
        <topology evidence="9">Multi-pass membrane protein</topology>
    </subcellularLocation>
</comment>
<evidence type="ECO:0000256" key="5">
    <source>
        <dbReference type="ARBA" id="ARBA00022519"/>
    </source>
</evidence>
<keyword evidence="3 9" id="KW-0813">Transport</keyword>
<accession>A0AB39VBG8</accession>
<keyword evidence="6 9" id="KW-0812">Transmembrane</keyword>
<dbReference type="AlphaFoldDB" id="A0AB39VBG8"/>
<organism evidence="11">
    <name type="scientific">Leptotrichia mesophila</name>
    <dbReference type="NCBI Taxonomy" id="3239303"/>
    <lineage>
        <taxon>Bacteria</taxon>
        <taxon>Fusobacteriati</taxon>
        <taxon>Fusobacteriota</taxon>
        <taxon>Fusobacteriia</taxon>
        <taxon>Fusobacteriales</taxon>
        <taxon>Leptotrichiaceae</taxon>
        <taxon>Leptotrichia</taxon>
    </lineage>
</organism>
<keyword evidence="4 9" id="KW-1003">Cell membrane</keyword>
<evidence type="ECO:0000256" key="8">
    <source>
        <dbReference type="ARBA" id="ARBA00023136"/>
    </source>
</evidence>
<sequence length="254" mass="30004">MNNFIKYKDLLFELVLRDIKIKYKKSMLGFTWSILNPLLMMTVMSVVFSTMFRMDIPNFPMYLIIGQVVFSFFSEATNIAMVSVIENGELMKKVYIPKYMFPLSKVIFSFSNMIFSLVAILIVALITRLPLRFEMLLFPIPLIYVFVFSLGIGFILASYTVFFRDLLHLYSILLLVWTYLTPIFYPIKILPESVRSWINYNPIYMYIKYFRSIMLYGKIPSLQFNLICIITSLISLIIGIWIFSKKEDKFIFYV</sequence>
<feature type="domain" description="ABC transmembrane type-2" evidence="10">
    <location>
        <begin position="28"/>
        <end position="246"/>
    </location>
</feature>
<feature type="transmembrane region" description="Helical" evidence="9">
    <location>
        <begin position="138"/>
        <end position="162"/>
    </location>
</feature>
<keyword evidence="8 9" id="KW-0472">Membrane</keyword>
<dbReference type="RefSeq" id="WP_369712962.1">
    <property type="nucleotide sequence ID" value="NZ_CP165646.1"/>
</dbReference>
<feature type="transmembrane region" description="Helical" evidence="9">
    <location>
        <begin position="27"/>
        <end position="49"/>
    </location>
</feature>
<dbReference type="EMBL" id="CP165646">
    <property type="protein sequence ID" value="XDU64665.1"/>
    <property type="molecule type" value="Genomic_DNA"/>
</dbReference>
<feature type="transmembrane region" description="Helical" evidence="9">
    <location>
        <begin position="169"/>
        <end position="187"/>
    </location>
</feature>
<evidence type="ECO:0000259" key="10">
    <source>
        <dbReference type="PROSITE" id="PS51012"/>
    </source>
</evidence>
<evidence type="ECO:0000256" key="4">
    <source>
        <dbReference type="ARBA" id="ARBA00022475"/>
    </source>
</evidence>
<dbReference type="KEGG" id="lmes:AB8B23_00290"/>
<dbReference type="InterPro" id="IPR013525">
    <property type="entry name" value="ABC2_TM"/>
</dbReference>
<feature type="transmembrane region" description="Helical" evidence="9">
    <location>
        <begin position="61"/>
        <end position="85"/>
    </location>
</feature>
<protein>
    <recommendedName>
        <fullName evidence="9">Transport permease protein</fullName>
    </recommendedName>
</protein>
<reference evidence="11" key="1">
    <citation type="submission" date="2024-07" db="EMBL/GenBank/DDBJ databases">
        <authorList>
            <person name="Li X.-J."/>
            <person name="Wang X."/>
        </authorList>
    </citation>
    <scope>NUCLEOTIDE SEQUENCE</scope>
    <source>
        <strain evidence="11">HSP-342</strain>
    </source>
</reference>
<evidence type="ECO:0000256" key="9">
    <source>
        <dbReference type="RuleBase" id="RU361157"/>
    </source>
</evidence>
<evidence type="ECO:0000256" key="2">
    <source>
        <dbReference type="ARBA" id="ARBA00007783"/>
    </source>
</evidence>
<comment type="similarity">
    <text evidence="2 9">Belongs to the ABC-2 integral membrane protein family.</text>
</comment>
<dbReference type="PROSITE" id="PS51012">
    <property type="entry name" value="ABC_TM2"/>
    <property type="match status" value="1"/>
</dbReference>
<name>A0AB39VBG8_9FUSO</name>
<evidence type="ECO:0000313" key="11">
    <source>
        <dbReference type="EMBL" id="XDU64665.1"/>
    </source>
</evidence>
<evidence type="ECO:0000256" key="1">
    <source>
        <dbReference type="ARBA" id="ARBA00004429"/>
    </source>
</evidence>
<proteinExistence type="inferred from homology"/>
<dbReference type="Pfam" id="PF01061">
    <property type="entry name" value="ABC2_membrane"/>
    <property type="match status" value="1"/>
</dbReference>